<keyword evidence="6" id="KW-0449">Lipoprotein</keyword>
<accession>A0A4D9EIR8</accession>
<keyword evidence="8" id="KW-1185">Reference proteome</keyword>
<evidence type="ECO:0000256" key="4">
    <source>
        <dbReference type="ARBA" id="ARBA00023054"/>
    </source>
</evidence>
<evidence type="ECO:0000256" key="1">
    <source>
        <dbReference type="ARBA" id="ARBA00004342"/>
    </source>
</evidence>
<reference evidence="7 8" key="1">
    <citation type="submission" date="2019-04" db="EMBL/GenBank/DDBJ databases">
        <title>Draft genome of the big-headed turtle Platysternon megacephalum.</title>
        <authorList>
            <person name="Gong S."/>
        </authorList>
    </citation>
    <scope>NUCLEOTIDE SEQUENCE [LARGE SCALE GENOMIC DNA]</scope>
    <source>
        <strain evidence="7">DO16091913</strain>
        <tissue evidence="7">Muscle</tissue>
    </source>
</reference>
<dbReference type="AlphaFoldDB" id="A0A4D9EIR8"/>
<dbReference type="Pfam" id="PF03285">
    <property type="entry name" value="Paralemmin"/>
    <property type="match status" value="1"/>
</dbReference>
<gene>
    <name evidence="7" type="ORF">DR999_PMT06523</name>
</gene>
<organism evidence="7 8">
    <name type="scientific">Platysternon megacephalum</name>
    <name type="common">big-headed turtle</name>
    <dbReference type="NCBI Taxonomy" id="55544"/>
    <lineage>
        <taxon>Eukaryota</taxon>
        <taxon>Metazoa</taxon>
        <taxon>Chordata</taxon>
        <taxon>Craniata</taxon>
        <taxon>Vertebrata</taxon>
        <taxon>Euteleostomi</taxon>
        <taxon>Archelosauria</taxon>
        <taxon>Testudinata</taxon>
        <taxon>Testudines</taxon>
        <taxon>Cryptodira</taxon>
        <taxon>Durocryptodira</taxon>
        <taxon>Testudinoidea</taxon>
        <taxon>Platysternidae</taxon>
        <taxon>Platysternon</taxon>
    </lineage>
</organism>
<keyword evidence="5" id="KW-0472">Membrane</keyword>
<evidence type="ECO:0000256" key="2">
    <source>
        <dbReference type="ARBA" id="ARBA00022475"/>
    </source>
</evidence>
<evidence type="ECO:0000256" key="3">
    <source>
        <dbReference type="ARBA" id="ARBA00022553"/>
    </source>
</evidence>
<dbReference type="STRING" id="55544.A0A4D9EIR8"/>
<evidence type="ECO:0000313" key="7">
    <source>
        <dbReference type="EMBL" id="TFK10359.1"/>
    </source>
</evidence>
<dbReference type="PANTHER" id="PTHR10498">
    <property type="entry name" value="PARALEMMIN-RELATED"/>
    <property type="match status" value="1"/>
</dbReference>
<dbReference type="InterPro" id="IPR004965">
    <property type="entry name" value="Paralemmin"/>
</dbReference>
<proteinExistence type="predicted"/>
<keyword evidence="3" id="KW-0597">Phosphoprotein</keyword>
<comment type="subcellular location">
    <subcellularLocation>
        <location evidence="1">Cell membrane</location>
        <topology evidence="1">Lipid-anchor</topology>
        <orientation evidence="1">Cytoplasmic side</orientation>
    </subcellularLocation>
</comment>
<keyword evidence="4" id="KW-0175">Coiled coil</keyword>
<evidence type="ECO:0000256" key="6">
    <source>
        <dbReference type="ARBA" id="ARBA00023288"/>
    </source>
</evidence>
<dbReference type="Proteomes" id="UP000297703">
    <property type="component" value="Unassembled WGS sequence"/>
</dbReference>
<protein>
    <submittedName>
        <fullName evidence="7">Paralemmin-2</fullName>
    </submittedName>
</protein>
<dbReference type="GO" id="GO:0008360">
    <property type="term" value="P:regulation of cell shape"/>
    <property type="evidence" value="ECO:0007669"/>
    <property type="project" value="InterPro"/>
</dbReference>
<evidence type="ECO:0000313" key="8">
    <source>
        <dbReference type="Proteomes" id="UP000297703"/>
    </source>
</evidence>
<dbReference type="PANTHER" id="PTHR10498:SF10">
    <property type="entry name" value="PALM2 AND AKAP2 FUSION-RELATED"/>
    <property type="match status" value="1"/>
</dbReference>
<dbReference type="EMBL" id="QXTE01000041">
    <property type="protein sequence ID" value="TFK10359.1"/>
    <property type="molecule type" value="Genomic_DNA"/>
</dbReference>
<evidence type="ECO:0000256" key="5">
    <source>
        <dbReference type="ARBA" id="ARBA00023136"/>
    </source>
</evidence>
<dbReference type="GO" id="GO:0005886">
    <property type="term" value="C:plasma membrane"/>
    <property type="evidence" value="ECO:0007669"/>
    <property type="project" value="UniProtKB-SubCell"/>
</dbReference>
<keyword evidence="2" id="KW-1003">Cell membrane</keyword>
<comment type="caution">
    <text evidence="7">The sequence shown here is derived from an EMBL/GenBank/DDBJ whole genome shotgun (WGS) entry which is preliminary data.</text>
</comment>
<sequence length="156" mass="17279">MLLTLQVCGVLAKMVAVTPEINVALRLEQEIEKLESEESQISAKEQIILEKLKETEKSFEDFQKSFSHQDGDAVNYIYSHIPELPTLYSRTAEPVPGWDGPSRVTGVKGMAVLPKDGRGSCSCESPETAVTGMVSLYSPFTCQQVMDSCSMETNRR</sequence>
<reference evidence="7 8" key="2">
    <citation type="submission" date="2019-04" db="EMBL/GenBank/DDBJ databases">
        <title>The genome sequence of big-headed turtle.</title>
        <authorList>
            <person name="Gong S."/>
        </authorList>
    </citation>
    <scope>NUCLEOTIDE SEQUENCE [LARGE SCALE GENOMIC DNA]</scope>
    <source>
        <strain evidence="7">DO16091913</strain>
        <tissue evidence="7">Muscle</tissue>
    </source>
</reference>
<dbReference type="OrthoDB" id="9941155at2759"/>
<name>A0A4D9EIR8_9SAUR</name>